<dbReference type="GO" id="GO:0008270">
    <property type="term" value="F:zinc ion binding"/>
    <property type="evidence" value="ECO:0007669"/>
    <property type="project" value="UniProtKB-KW"/>
</dbReference>
<reference evidence="7 8" key="1">
    <citation type="journal article" date="2023" name="Hortic Res">
        <title>Pangenome of water caltrop reveals structural variations and asymmetric subgenome divergence after allopolyploidization.</title>
        <authorList>
            <person name="Zhang X."/>
            <person name="Chen Y."/>
            <person name="Wang L."/>
            <person name="Yuan Y."/>
            <person name="Fang M."/>
            <person name="Shi L."/>
            <person name="Lu R."/>
            <person name="Comes H.P."/>
            <person name="Ma Y."/>
            <person name="Chen Y."/>
            <person name="Huang G."/>
            <person name="Zhou Y."/>
            <person name="Zheng Z."/>
            <person name="Qiu Y."/>
        </authorList>
    </citation>
    <scope>NUCLEOTIDE SEQUENCE [LARGE SCALE GENOMIC DNA]</scope>
    <source>
        <tissue evidence="7">Roots</tissue>
    </source>
</reference>
<keyword evidence="8" id="KW-1185">Reference proteome</keyword>
<keyword evidence="1" id="KW-0479">Metal-binding</keyword>
<dbReference type="PANTHER" id="PTHR45969">
    <property type="entry name" value="RING ZINC FINGER PROTEIN-RELATED"/>
    <property type="match status" value="1"/>
</dbReference>
<dbReference type="GO" id="GO:0061630">
    <property type="term" value="F:ubiquitin protein ligase activity"/>
    <property type="evidence" value="ECO:0007669"/>
    <property type="project" value="TreeGrafter"/>
</dbReference>
<feature type="transmembrane region" description="Helical" evidence="5">
    <location>
        <begin position="6"/>
        <end position="30"/>
    </location>
</feature>
<evidence type="ECO:0000259" key="6">
    <source>
        <dbReference type="PROSITE" id="PS50089"/>
    </source>
</evidence>
<protein>
    <recommendedName>
        <fullName evidence="6">RING-type domain-containing protein</fullName>
    </recommendedName>
</protein>
<accession>A0AAN7GH11</accession>
<dbReference type="Pfam" id="PF13639">
    <property type="entry name" value="zf-RING_2"/>
    <property type="match status" value="1"/>
</dbReference>
<dbReference type="Proteomes" id="UP001345219">
    <property type="component" value="Chromosome 9"/>
</dbReference>
<dbReference type="GO" id="GO:0016567">
    <property type="term" value="P:protein ubiquitination"/>
    <property type="evidence" value="ECO:0007669"/>
    <property type="project" value="TreeGrafter"/>
</dbReference>
<evidence type="ECO:0000256" key="2">
    <source>
        <dbReference type="ARBA" id="ARBA00022771"/>
    </source>
</evidence>
<keyword evidence="2 4" id="KW-0863">Zinc-finger</keyword>
<keyword evidence="3" id="KW-0862">Zinc</keyword>
<comment type="caution">
    <text evidence="7">The sequence shown here is derived from an EMBL/GenBank/DDBJ whole genome shotgun (WGS) entry which is preliminary data.</text>
</comment>
<dbReference type="AlphaFoldDB" id="A0AAN7GH11"/>
<organism evidence="7 8">
    <name type="scientific">Trapa incisa</name>
    <dbReference type="NCBI Taxonomy" id="236973"/>
    <lineage>
        <taxon>Eukaryota</taxon>
        <taxon>Viridiplantae</taxon>
        <taxon>Streptophyta</taxon>
        <taxon>Embryophyta</taxon>
        <taxon>Tracheophyta</taxon>
        <taxon>Spermatophyta</taxon>
        <taxon>Magnoliopsida</taxon>
        <taxon>eudicotyledons</taxon>
        <taxon>Gunneridae</taxon>
        <taxon>Pentapetalae</taxon>
        <taxon>rosids</taxon>
        <taxon>malvids</taxon>
        <taxon>Myrtales</taxon>
        <taxon>Lythraceae</taxon>
        <taxon>Trapa</taxon>
    </lineage>
</organism>
<dbReference type="PROSITE" id="PS50089">
    <property type="entry name" value="ZF_RING_2"/>
    <property type="match status" value="1"/>
</dbReference>
<feature type="domain" description="RING-type" evidence="6">
    <location>
        <begin position="96"/>
        <end position="139"/>
    </location>
</feature>
<dbReference type="SMART" id="SM00184">
    <property type="entry name" value="RING"/>
    <property type="match status" value="1"/>
</dbReference>
<keyword evidence="5" id="KW-0472">Membrane</keyword>
<evidence type="ECO:0000256" key="3">
    <source>
        <dbReference type="ARBA" id="ARBA00022833"/>
    </source>
</evidence>
<dbReference type="Gene3D" id="3.30.40.10">
    <property type="entry name" value="Zinc/RING finger domain, C3HC4 (zinc finger)"/>
    <property type="match status" value="1"/>
</dbReference>
<evidence type="ECO:0000256" key="5">
    <source>
        <dbReference type="SAM" id="Phobius"/>
    </source>
</evidence>
<dbReference type="PANTHER" id="PTHR45969:SF81">
    <property type="entry name" value="OS08G0157400 PROTEIN"/>
    <property type="match status" value="1"/>
</dbReference>
<evidence type="ECO:0000313" key="7">
    <source>
        <dbReference type="EMBL" id="KAK4743611.1"/>
    </source>
</evidence>
<sequence>MATRLRFWFTHMMIAILNAIASHLPLMLICKSRRRQAAESEIRRHPDDHRPPAALVPLPPHLVGASIKKRLPLTRISEHGGAMAGCRDGSAWLPVCVVCMNAVDAKEEIRQLSNCRHVFHADCLDRWIDEGHVTCPLCRSKLLPPPPPEADDDHDPWRMERMIYLFGEDIFLELNRDCTVQGS</sequence>
<evidence type="ECO:0000256" key="4">
    <source>
        <dbReference type="PROSITE-ProRule" id="PRU00175"/>
    </source>
</evidence>
<keyword evidence="5" id="KW-1133">Transmembrane helix</keyword>
<dbReference type="EMBL" id="JAXIOK010000022">
    <property type="protein sequence ID" value="KAK4743611.1"/>
    <property type="molecule type" value="Genomic_DNA"/>
</dbReference>
<name>A0AAN7GH11_9MYRT</name>
<keyword evidence="5" id="KW-0812">Transmembrane</keyword>
<evidence type="ECO:0000256" key="1">
    <source>
        <dbReference type="ARBA" id="ARBA00022723"/>
    </source>
</evidence>
<proteinExistence type="predicted"/>
<evidence type="ECO:0000313" key="8">
    <source>
        <dbReference type="Proteomes" id="UP001345219"/>
    </source>
</evidence>
<gene>
    <name evidence="7" type="ORF">SAY87_009923</name>
</gene>
<dbReference type="SUPFAM" id="SSF57850">
    <property type="entry name" value="RING/U-box"/>
    <property type="match status" value="1"/>
</dbReference>
<dbReference type="InterPro" id="IPR013083">
    <property type="entry name" value="Znf_RING/FYVE/PHD"/>
</dbReference>
<dbReference type="InterPro" id="IPR001841">
    <property type="entry name" value="Znf_RING"/>
</dbReference>